<name>A0A837I8C4_9BACT</name>
<reference evidence="2 3" key="1">
    <citation type="journal article" date="2015" name="Nature">
        <title>rRNA introns, odd ribosomes, and small enigmatic genomes across a large radiation of phyla.</title>
        <authorList>
            <person name="Brown C.T."/>
            <person name="Hug L.A."/>
            <person name="Thomas B.C."/>
            <person name="Sharon I."/>
            <person name="Castelle C.J."/>
            <person name="Singh A."/>
            <person name="Wilkins M.J."/>
            <person name="Williams K.H."/>
            <person name="Banfield J.F."/>
        </authorList>
    </citation>
    <scope>NUCLEOTIDE SEQUENCE [LARGE SCALE GENOMIC DNA]</scope>
</reference>
<dbReference type="Proteomes" id="UP000033815">
    <property type="component" value="Unassembled WGS sequence"/>
</dbReference>
<keyword evidence="1" id="KW-0812">Transmembrane</keyword>
<accession>A0A837I8C4</accession>
<dbReference type="AlphaFoldDB" id="A0A837I8C4"/>
<evidence type="ECO:0000313" key="2">
    <source>
        <dbReference type="EMBL" id="KKT37208.1"/>
    </source>
</evidence>
<organism evidence="2 3">
    <name type="scientific">Candidatus Nomurabacteria bacterium GW2011_GWB1_44_12</name>
    <dbReference type="NCBI Taxonomy" id="1618748"/>
    <lineage>
        <taxon>Bacteria</taxon>
        <taxon>Candidatus Nomuraibacteriota</taxon>
    </lineage>
</organism>
<proteinExistence type="predicted"/>
<gene>
    <name evidence="2" type="ORF">UW25_C0001G0016</name>
</gene>
<evidence type="ECO:0000256" key="1">
    <source>
        <dbReference type="SAM" id="Phobius"/>
    </source>
</evidence>
<dbReference type="EMBL" id="LCHP01000001">
    <property type="protein sequence ID" value="KKT37208.1"/>
    <property type="molecule type" value="Genomic_DNA"/>
</dbReference>
<sequence length="43" mass="4547">MIKKYILAIIAIILAVCVGFFFGKKSAVAPEAPVNDVVVGIAR</sequence>
<keyword evidence="1" id="KW-0472">Membrane</keyword>
<comment type="caution">
    <text evidence="2">The sequence shown here is derived from an EMBL/GenBank/DDBJ whole genome shotgun (WGS) entry which is preliminary data.</text>
</comment>
<protein>
    <submittedName>
        <fullName evidence="2">Uncharacterized protein</fullName>
    </submittedName>
</protein>
<feature type="transmembrane region" description="Helical" evidence="1">
    <location>
        <begin position="5"/>
        <end position="23"/>
    </location>
</feature>
<evidence type="ECO:0000313" key="3">
    <source>
        <dbReference type="Proteomes" id="UP000033815"/>
    </source>
</evidence>
<keyword evidence="1" id="KW-1133">Transmembrane helix</keyword>